<protein>
    <submittedName>
        <fullName evidence="1">Uncharacterized protein</fullName>
    </submittedName>
</protein>
<gene>
    <name evidence="1" type="ORF">KZC48_05795</name>
</gene>
<name>A0ABT8FRV2_9MICO</name>
<reference evidence="1" key="1">
    <citation type="submission" date="2021-06" db="EMBL/GenBank/DDBJ databases">
        <title>Genome-based taxonomic framework of Microbacterium strains isolated from marine environment, the description of four new species and reclassification of four preexisting species.</title>
        <authorList>
            <person name="Lee S.D."/>
            <person name="Kim S.-M."/>
            <person name="Byeon Y.-S."/>
            <person name="Yang H.L."/>
            <person name="Kim I.S."/>
        </authorList>
    </citation>
    <scope>NUCLEOTIDE SEQUENCE</scope>
    <source>
        <strain evidence="1">KACC 20510</strain>
    </source>
</reference>
<dbReference type="RefSeq" id="WP_301133033.1">
    <property type="nucleotide sequence ID" value="NZ_BAAAUQ010000019.1"/>
</dbReference>
<proteinExistence type="predicted"/>
<dbReference type="Proteomes" id="UP001172731">
    <property type="component" value="Unassembled WGS sequence"/>
</dbReference>
<keyword evidence="2" id="KW-1185">Reference proteome</keyword>
<evidence type="ECO:0000313" key="1">
    <source>
        <dbReference type="EMBL" id="MDN4463910.1"/>
    </source>
</evidence>
<comment type="caution">
    <text evidence="1">The sequence shown here is derived from an EMBL/GenBank/DDBJ whole genome shotgun (WGS) entry which is preliminary data.</text>
</comment>
<organism evidence="1 2">
    <name type="scientific">Microbacterium aurantiacum</name>
    <dbReference type="NCBI Taxonomy" id="162393"/>
    <lineage>
        <taxon>Bacteria</taxon>
        <taxon>Bacillati</taxon>
        <taxon>Actinomycetota</taxon>
        <taxon>Actinomycetes</taxon>
        <taxon>Micrococcales</taxon>
        <taxon>Microbacteriaceae</taxon>
        <taxon>Microbacterium</taxon>
    </lineage>
</organism>
<evidence type="ECO:0000313" key="2">
    <source>
        <dbReference type="Proteomes" id="UP001172731"/>
    </source>
</evidence>
<sequence>MRAKCRDCEEGKHGACNGEALVEFPNGDVSEVECWCAGVQHLPSPEFPDAADKWVVINLVGGYVCSVCDDPVESEPCKEHQPNAYAAAVGDLVLEDVPSPHRASDVPLWGDA</sequence>
<accession>A0ABT8FRV2</accession>
<dbReference type="EMBL" id="JAHWXI010000004">
    <property type="protein sequence ID" value="MDN4463910.1"/>
    <property type="molecule type" value="Genomic_DNA"/>
</dbReference>